<dbReference type="InterPro" id="IPR013103">
    <property type="entry name" value="RVT_2"/>
</dbReference>
<reference evidence="2 3" key="1">
    <citation type="submission" date="2024-01" db="EMBL/GenBank/DDBJ databases">
        <title>Genome assemblies of Stephania.</title>
        <authorList>
            <person name="Yang L."/>
        </authorList>
    </citation>
    <scope>NUCLEOTIDE SEQUENCE [LARGE SCALE GENOMIC DNA]</scope>
    <source>
        <strain evidence="2">QJT</strain>
        <tissue evidence="2">Leaf</tissue>
    </source>
</reference>
<name>A0AAP0F4R7_9MAGN</name>
<evidence type="ECO:0000259" key="1">
    <source>
        <dbReference type="Pfam" id="PF07727"/>
    </source>
</evidence>
<dbReference type="AlphaFoldDB" id="A0AAP0F4R7"/>
<organism evidence="2 3">
    <name type="scientific">Stephania japonica</name>
    <dbReference type="NCBI Taxonomy" id="461633"/>
    <lineage>
        <taxon>Eukaryota</taxon>
        <taxon>Viridiplantae</taxon>
        <taxon>Streptophyta</taxon>
        <taxon>Embryophyta</taxon>
        <taxon>Tracheophyta</taxon>
        <taxon>Spermatophyta</taxon>
        <taxon>Magnoliopsida</taxon>
        <taxon>Ranunculales</taxon>
        <taxon>Menispermaceae</taxon>
        <taxon>Menispermoideae</taxon>
        <taxon>Cissampelideae</taxon>
        <taxon>Stephania</taxon>
    </lineage>
</organism>
<sequence>MKEEILSLTKNTTWELVPKPNDVDLFTCKWVYKLKNKIDVTIGKYKACLVVRGFSQQYGLDCEETSTPLQGWWLFVQLFLWLHTTVGIYGNLM</sequence>
<accession>A0AAP0F4R7</accession>
<dbReference type="EMBL" id="JBBNAE010000008">
    <property type="protein sequence ID" value="KAK9102437.1"/>
    <property type="molecule type" value="Genomic_DNA"/>
</dbReference>
<evidence type="ECO:0000313" key="3">
    <source>
        <dbReference type="Proteomes" id="UP001417504"/>
    </source>
</evidence>
<protein>
    <recommendedName>
        <fullName evidence="1">Reverse transcriptase Ty1/copia-type domain-containing protein</fullName>
    </recommendedName>
</protein>
<dbReference type="Proteomes" id="UP001417504">
    <property type="component" value="Unassembled WGS sequence"/>
</dbReference>
<gene>
    <name evidence="2" type="ORF">Sjap_019691</name>
</gene>
<comment type="caution">
    <text evidence="2">The sequence shown here is derived from an EMBL/GenBank/DDBJ whole genome shotgun (WGS) entry which is preliminary data.</text>
</comment>
<dbReference type="Pfam" id="PF07727">
    <property type="entry name" value="RVT_2"/>
    <property type="match status" value="1"/>
</dbReference>
<proteinExistence type="predicted"/>
<feature type="domain" description="Reverse transcriptase Ty1/copia-type" evidence="1">
    <location>
        <begin position="11"/>
        <end position="70"/>
    </location>
</feature>
<evidence type="ECO:0000313" key="2">
    <source>
        <dbReference type="EMBL" id="KAK9102437.1"/>
    </source>
</evidence>
<keyword evidence="3" id="KW-1185">Reference proteome</keyword>